<name>A0ABP4PHR9_9ACTN</name>
<sequence>MTSDDERQLGAEAEAEDAAALREWEALKASGQPITIPHAEVRRRLGLE</sequence>
<protein>
    <submittedName>
        <fullName evidence="1">Uncharacterized protein</fullName>
    </submittedName>
</protein>
<gene>
    <name evidence="1" type="ORF">GCM10009789_35740</name>
</gene>
<organism evidence="1 2">
    <name type="scientific">Kribbella sancticallisti</name>
    <dbReference type="NCBI Taxonomy" id="460087"/>
    <lineage>
        <taxon>Bacteria</taxon>
        <taxon>Bacillati</taxon>
        <taxon>Actinomycetota</taxon>
        <taxon>Actinomycetes</taxon>
        <taxon>Propionibacteriales</taxon>
        <taxon>Kribbellaceae</taxon>
        <taxon>Kribbella</taxon>
    </lineage>
</organism>
<dbReference type="Proteomes" id="UP001500393">
    <property type="component" value="Unassembled WGS sequence"/>
</dbReference>
<proteinExistence type="predicted"/>
<dbReference type="EMBL" id="BAAAOS010000020">
    <property type="protein sequence ID" value="GAA1578909.1"/>
    <property type="molecule type" value="Genomic_DNA"/>
</dbReference>
<reference evidence="2" key="1">
    <citation type="journal article" date="2019" name="Int. J. Syst. Evol. Microbiol.">
        <title>The Global Catalogue of Microorganisms (GCM) 10K type strain sequencing project: providing services to taxonomists for standard genome sequencing and annotation.</title>
        <authorList>
            <consortium name="The Broad Institute Genomics Platform"/>
            <consortium name="The Broad Institute Genome Sequencing Center for Infectious Disease"/>
            <person name="Wu L."/>
            <person name="Ma J."/>
        </authorList>
    </citation>
    <scope>NUCLEOTIDE SEQUENCE [LARGE SCALE GENOMIC DNA]</scope>
    <source>
        <strain evidence="2">JCM 14969</strain>
    </source>
</reference>
<evidence type="ECO:0000313" key="1">
    <source>
        <dbReference type="EMBL" id="GAA1578909.1"/>
    </source>
</evidence>
<evidence type="ECO:0000313" key="2">
    <source>
        <dbReference type="Proteomes" id="UP001500393"/>
    </source>
</evidence>
<keyword evidence="2" id="KW-1185">Reference proteome</keyword>
<accession>A0ABP4PHR9</accession>
<comment type="caution">
    <text evidence="1">The sequence shown here is derived from an EMBL/GenBank/DDBJ whole genome shotgun (WGS) entry which is preliminary data.</text>
</comment>
<dbReference type="RefSeq" id="WP_344215199.1">
    <property type="nucleotide sequence ID" value="NZ_BAAAOS010000020.1"/>
</dbReference>